<reference evidence="2 3" key="1">
    <citation type="submission" date="2016-03" db="EMBL/GenBank/DDBJ databases">
        <title>Draft Genome Sequence of the Strain BR 10245 (Bradyrhizobium sp.) isolated from nodules of Centrolobium paraense.</title>
        <authorList>
            <person name="Simoes-Araujo J.L.Sr."/>
            <person name="Barauna A.C."/>
            <person name="Silva K."/>
            <person name="Zilli J.E."/>
        </authorList>
    </citation>
    <scope>NUCLEOTIDE SEQUENCE [LARGE SCALE GENOMIC DNA]</scope>
    <source>
        <strain evidence="2 3">BR 10245</strain>
    </source>
</reference>
<proteinExistence type="predicted"/>
<evidence type="ECO:0000256" key="1">
    <source>
        <dbReference type="PIRSR" id="PIRSR607822-1"/>
    </source>
</evidence>
<dbReference type="GO" id="GO:0005886">
    <property type="term" value="C:plasma membrane"/>
    <property type="evidence" value="ECO:0007669"/>
    <property type="project" value="TreeGrafter"/>
</dbReference>
<dbReference type="Pfam" id="PF05147">
    <property type="entry name" value="LANC_like"/>
    <property type="match status" value="1"/>
</dbReference>
<dbReference type="STRING" id="1505087.AYJ54_08835"/>
<dbReference type="GO" id="GO:0005975">
    <property type="term" value="P:carbohydrate metabolic process"/>
    <property type="evidence" value="ECO:0007669"/>
    <property type="project" value="InterPro"/>
</dbReference>
<feature type="binding site" evidence="1">
    <location>
        <position position="320"/>
    </location>
    <ligand>
        <name>Zn(2+)</name>
        <dbReference type="ChEBI" id="CHEBI:29105"/>
    </ligand>
</feature>
<dbReference type="InterPro" id="IPR012341">
    <property type="entry name" value="6hp_glycosidase-like_sf"/>
</dbReference>
<organism evidence="2 3">
    <name type="scientific">Bradyrhizobium centrolobii</name>
    <dbReference type="NCBI Taxonomy" id="1505087"/>
    <lineage>
        <taxon>Bacteria</taxon>
        <taxon>Pseudomonadati</taxon>
        <taxon>Pseudomonadota</taxon>
        <taxon>Alphaproteobacteria</taxon>
        <taxon>Hyphomicrobiales</taxon>
        <taxon>Nitrobacteraceae</taxon>
        <taxon>Bradyrhizobium</taxon>
    </lineage>
</organism>
<dbReference type="CDD" id="cd04794">
    <property type="entry name" value="euk_LANCL"/>
    <property type="match status" value="1"/>
</dbReference>
<dbReference type="GO" id="GO:0046872">
    <property type="term" value="F:metal ion binding"/>
    <property type="evidence" value="ECO:0007669"/>
    <property type="project" value="UniProtKB-KW"/>
</dbReference>
<dbReference type="RefSeq" id="WP_063699371.1">
    <property type="nucleotide sequence ID" value="NZ_LUUB01000049.1"/>
</dbReference>
<evidence type="ECO:0000313" key="2">
    <source>
        <dbReference type="EMBL" id="OAF11027.1"/>
    </source>
</evidence>
<protein>
    <submittedName>
        <fullName evidence="2">Lanthionine synthetase</fullName>
    </submittedName>
</protein>
<dbReference type="GO" id="GO:0031179">
    <property type="term" value="P:peptide modification"/>
    <property type="evidence" value="ECO:0007669"/>
    <property type="project" value="InterPro"/>
</dbReference>
<gene>
    <name evidence="2" type="ORF">AYJ54_08835</name>
</gene>
<dbReference type="EMBL" id="LUUB01000049">
    <property type="protein sequence ID" value="OAF11027.1"/>
    <property type="molecule type" value="Genomic_DNA"/>
</dbReference>
<comment type="caution">
    <text evidence="2">The sequence shown here is derived from an EMBL/GenBank/DDBJ whole genome shotgun (WGS) entry which is preliminary data.</text>
</comment>
<accession>A0A176YWA7</accession>
<keyword evidence="3" id="KW-1185">Reference proteome</keyword>
<feature type="binding site" evidence="1">
    <location>
        <position position="275"/>
    </location>
    <ligand>
        <name>Zn(2+)</name>
        <dbReference type="ChEBI" id="CHEBI:29105"/>
    </ligand>
</feature>
<sequence length="397" mass="43786">MITLGRHRALVGDAWSELAVRTAIQDIVSDAIADFHPETFWPGHPGDDWVGDGNPSFYYGAAGVIWALDYLHRVGASLVAKDFRPVLPKLLERTIARFESNSPAGYAKHGSLLFGDMGAGLLAMRLAPTPSLADLVHERAEANIGLPIRELMWGMPGSMLAAIHMAEMTREPRWRGLFEVQAARLLADLEETPHGPLWTQDLYGAKDRWLGPVHGFAGNVIPLLRGWNWLTPAQRAQVADFVPKTLAANAWRSEVGTNWGAKSKRETPPTLCQHCHGAPGMVTTFADAPFATPDFDELLLDAGRFTWAAGPLTKGSNLCHGTGGNGYAFLKLYRRTNDPVWLDRARQFAMTAIAQYRGAKVVVNRGRYSLWTGDVGLAIYLWDCITSEPRFPTIEIF</sequence>
<dbReference type="OrthoDB" id="5291353at2"/>
<dbReference type="SUPFAM" id="SSF158745">
    <property type="entry name" value="LanC-like"/>
    <property type="match status" value="1"/>
</dbReference>
<dbReference type="PANTHER" id="PTHR12736">
    <property type="entry name" value="LANC-LIKE PROTEIN"/>
    <property type="match status" value="1"/>
</dbReference>
<dbReference type="AlphaFoldDB" id="A0A176YWA7"/>
<keyword evidence="1" id="KW-0479">Metal-binding</keyword>
<dbReference type="SMART" id="SM01260">
    <property type="entry name" value="LANC_like"/>
    <property type="match status" value="1"/>
</dbReference>
<dbReference type="Gene3D" id="1.50.10.10">
    <property type="match status" value="1"/>
</dbReference>
<dbReference type="InterPro" id="IPR007822">
    <property type="entry name" value="LANC-like"/>
</dbReference>
<name>A0A176YWA7_9BRAD</name>
<keyword evidence="1" id="KW-0862">Zinc</keyword>
<dbReference type="PANTHER" id="PTHR12736:SF7">
    <property type="entry name" value="LANC-LIKE PROTEIN 3"/>
    <property type="match status" value="1"/>
</dbReference>
<evidence type="ECO:0000313" key="3">
    <source>
        <dbReference type="Proteomes" id="UP000076959"/>
    </source>
</evidence>
<feature type="binding site" evidence="1">
    <location>
        <position position="319"/>
    </location>
    <ligand>
        <name>Zn(2+)</name>
        <dbReference type="ChEBI" id="CHEBI:29105"/>
    </ligand>
</feature>
<dbReference type="PRINTS" id="PR01950">
    <property type="entry name" value="LANCSUPER"/>
</dbReference>
<dbReference type="Proteomes" id="UP000076959">
    <property type="component" value="Unassembled WGS sequence"/>
</dbReference>